<name>A0AAD4ZZW5_SILAS</name>
<accession>A0AAD4ZZW5</accession>
<dbReference type="AlphaFoldDB" id="A0AAD4ZZW5"/>
<dbReference type="GO" id="GO:0016706">
    <property type="term" value="F:2-oxoglutarate-dependent dioxygenase activity"/>
    <property type="evidence" value="ECO:0007669"/>
    <property type="project" value="InterPro"/>
</dbReference>
<evidence type="ECO:0000313" key="3">
    <source>
        <dbReference type="Proteomes" id="UP001205998"/>
    </source>
</evidence>
<reference evidence="2" key="1">
    <citation type="submission" date="2018-07" db="EMBL/GenBank/DDBJ databases">
        <title>Comparative genomics of catfishes provides insights into carnivory and benthic adaptation.</title>
        <authorList>
            <person name="Zhang Y."/>
            <person name="Wang D."/>
            <person name="Peng Z."/>
            <person name="Zheng S."/>
            <person name="Shao F."/>
            <person name="Tao W."/>
        </authorList>
    </citation>
    <scope>NUCLEOTIDE SEQUENCE</scope>
    <source>
        <strain evidence="2">Chongqing</strain>
    </source>
</reference>
<proteinExistence type="predicted"/>
<dbReference type="GO" id="GO:0008168">
    <property type="term" value="F:methyltransferase activity"/>
    <property type="evidence" value="ECO:0007669"/>
    <property type="project" value="InterPro"/>
</dbReference>
<organism evidence="2 3">
    <name type="scientific">Silurus asotus</name>
    <name type="common">Amur catfish</name>
    <name type="synonym">Parasilurus asotus</name>
    <dbReference type="NCBI Taxonomy" id="30991"/>
    <lineage>
        <taxon>Eukaryota</taxon>
        <taxon>Metazoa</taxon>
        <taxon>Chordata</taxon>
        <taxon>Craniata</taxon>
        <taxon>Vertebrata</taxon>
        <taxon>Euteleostomi</taxon>
        <taxon>Actinopterygii</taxon>
        <taxon>Neopterygii</taxon>
        <taxon>Teleostei</taxon>
        <taxon>Ostariophysi</taxon>
        <taxon>Siluriformes</taxon>
        <taxon>Siluridae</taxon>
        <taxon>Silurus</taxon>
    </lineage>
</organism>
<evidence type="ECO:0000313" key="2">
    <source>
        <dbReference type="EMBL" id="KAI5606660.1"/>
    </source>
</evidence>
<sequence>MSCTEDDTTLIGLIQDGDKSAYEKEVKHLVLWCCQNNLELNSLKTVEMIVDFRKHPSKLLPVTISNIPVSSVENFKFLGTTISQDLKWELNINSILKKAQQTMYFLRQLSLHFHSGRQYSENPE</sequence>
<dbReference type="Proteomes" id="UP001205998">
    <property type="component" value="Unassembled WGS sequence"/>
</dbReference>
<dbReference type="EMBL" id="MU598383">
    <property type="protein sequence ID" value="KAI5606660.1"/>
    <property type="molecule type" value="Genomic_DNA"/>
</dbReference>
<comment type="caution">
    <text evidence="2">The sequence shown here is derived from an EMBL/GenBank/DDBJ whole genome shotgun (WGS) entry which is preliminary data.</text>
</comment>
<dbReference type="Pfam" id="PF09004">
    <property type="entry name" value="ALKBH8_N"/>
    <property type="match status" value="1"/>
</dbReference>
<keyword evidence="3" id="KW-1185">Reference proteome</keyword>
<evidence type="ECO:0000259" key="1">
    <source>
        <dbReference type="Pfam" id="PF09004"/>
    </source>
</evidence>
<dbReference type="InterPro" id="IPR015095">
    <property type="entry name" value="AlkB_hom8_N"/>
</dbReference>
<gene>
    <name evidence="2" type="ORF">C0J50_7580</name>
</gene>
<feature type="domain" description="Alkylated DNA repair protein AlkB homologue 8 N-terminal" evidence="1">
    <location>
        <begin position="88"/>
        <end position="110"/>
    </location>
</feature>
<protein>
    <recommendedName>
        <fullName evidence="1">Alkylated DNA repair protein AlkB homologue 8 N-terminal domain-containing protein</fullName>
    </recommendedName>
</protein>